<dbReference type="GO" id="GO:0015562">
    <property type="term" value="F:efflux transmembrane transporter activity"/>
    <property type="evidence" value="ECO:0007669"/>
    <property type="project" value="TreeGrafter"/>
</dbReference>
<dbReference type="NCBIfam" id="TIGR01730">
    <property type="entry name" value="RND_mfp"/>
    <property type="match status" value="1"/>
</dbReference>
<comment type="similarity">
    <text evidence="1">Belongs to the membrane fusion protein (MFP) (TC 8.A.1) family.</text>
</comment>
<sequence length="365" mass="38877">MSKRMLLGGVAAALGVLAVAIVLTAEGPSEPVVAAWPVTQVALATVTQLEAPRQVFAAGELEASRQVQVAAETSGRIQTIAFDSGQSIKPGQLLVQLNDAPERAERVRLRAQLHNARTLHQRTATLRTANVATQQQLDNATAALQMAQGELQQVEALIAQKAIRAPFGGTLGIRRVHQGHYLSAGEAVASLVDASTLRVNFSLNEQTAAHLQAGQALDLTVDALPLRTFQARVNAIDPLIGKSRQLQVQAVLDNPHGQLQAGMYASVRLRAGQPTAVRVVPETAITYTAYGQTVFIARRDGDQRLSVHRVRVNTGERWEGRVEVTSGLEVGDQVVVSGQLKLSDGMQVEPVATDTLADSVEGQAS</sequence>
<feature type="coiled-coil region" evidence="3">
    <location>
        <begin position="130"/>
        <end position="157"/>
    </location>
</feature>
<evidence type="ECO:0000313" key="7">
    <source>
        <dbReference type="EMBL" id="MBV6288793.1"/>
    </source>
</evidence>
<feature type="domain" description="Multidrug resistance protein MdtA-like barrel-sandwich hybrid" evidence="4">
    <location>
        <begin position="65"/>
        <end position="192"/>
    </location>
</feature>
<dbReference type="InterPro" id="IPR058625">
    <property type="entry name" value="MdtA-like_BSH"/>
</dbReference>
<evidence type="ECO:0000259" key="4">
    <source>
        <dbReference type="Pfam" id="PF25917"/>
    </source>
</evidence>
<dbReference type="PANTHER" id="PTHR30469:SF29">
    <property type="entry name" value="BLR2860 PROTEIN"/>
    <property type="match status" value="1"/>
</dbReference>
<dbReference type="Pfam" id="PF25954">
    <property type="entry name" value="Beta-barrel_RND_2"/>
    <property type="match status" value="1"/>
</dbReference>
<dbReference type="Pfam" id="PF25989">
    <property type="entry name" value="YknX_C"/>
    <property type="match status" value="1"/>
</dbReference>
<keyword evidence="8" id="KW-1185">Reference proteome</keyword>
<protein>
    <submittedName>
        <fullName evidence="7">Efflux RND transporter periplasmic adaptor subunit</fullName>
    </submittedName>
</protein>
<proteinExistence type="inferred from homology"/>
<dbReference type="Proteomes" id="UP001106592">
    <property type="component" value="Unassembled WGS sequence"/>
</dbReference>
<feature type="domain" description="CusB-like beta-barrel" evidence="5">
    <location>
        <begin position="199"/>
        <end position="271"/>
    </location>
</feature>
<gene>
    <name evidence="7" type="ORF">KUO17_17455</name>
</gene>
<dbReference type="InterPro" id="IPR058792">
    <property type="entry name" value="Beta-barrel_RND_2"/>
</dbReference>
<reference evidence="7" key="2">
    <citation type="journal article" date="2023" name="Plant Pathol.">
        <title>Dismantling and reorganizing Pseudomonas marginalis sensu#lato.</title>
        <authorList>
            <person name="Sawada H."/>
            <person name="Fujikawa T."/>
            <person name="Satou M."/>
        </authorList>
    </citation>
    <scope>NUCLEOTIDE SEQUENCE</scope>
    <source>
        <strain evidence="7">MAFF 301350</strain>
    </source>
</reference>
<evidence type="ECO:0000259" key="5">
    <source>
        <dbReference type="Pfam" id="PF25954"/>
    </source>
</evidence>
<evidence type="ECO:0000256" key="1">
    <source>
        <dbReference type="ARBA" id="ARBA00009477"/>
    </source>
</evidence>
<evidence type="ECO:0000259" key="6">
    <source>
        <dbReference type="Pfam" id="PF25989"/>
    </source>
</evidence>
<accession>A0A9Q2XLB8</accession>
<dbReference type="FunFam" id="2.40.30.170:FF:000010">
    <property type="entry name" value="Efflux RND transporter periplasmic adaptor subunit"/>
    <property type="match status" value="1"/>
</dbReference>
<dbReference type="GO" id="GO:1990281">
    <property type="term" value="C:efflux pump complex"/>
    <property type="evidence" value="ECO:0007669"/>
    <property type="project" value="TreeGrafter"/>
</dbReference>
<evidence type="ECO:0000313" key="8">
    <source>
        <dbReference type="Proteomes" id="UP001106592"/>
    </source>
</evidence>
<reference evidence="7" key="1">
    <citation type="journal article" date="2022" name="Int. J. Syst. Evol. Microbiol.">
        <title>Pseudomonas aegrilactucae sp. nov. and Pseudomonas morbosilactucae sp. nov., pathogens causing bacterial rot of lettuce in Japan.</title>
        <authorList>
            <person name="Sawada H."/>
            <person name="Fujikawa T."/>
            <person name="Satou M."/>
        </authorList>
    </citation>
    <scope>NUCLEOTIDE SEQUENCE</scope>
    <source>
        <strain evidence="7">MAFF 301350</strain>
    </source>
</reference>
<organism evidence="7 8">
    <name type="scientific">Pseudomonas aegrilactucae</name>
    <dbReference type="NCBI Taxonomy" id="2854028"/>
    <lineage>
        <taxon>Bacteria</taxon>
        <taxon>Pseudomonadati</taxon>
        <taxon>Pseudomonadota</taxon>
        <taxon>Gammaproteobacteria</taxon>
        <taxon>Pseudomonadales</taxon>
        <taxon>Pseudomonadaceae</taxon>
        <taxon>Pseudomonas</taxon>
    </lineage>
</organism>
<comment type="caution">
    <text evidence="7">The sequence shown here is derived from an EMBL/GenBank/DDBJ whole genome shotgun (WGS) entry which is preliminary data.</text>
</comment>
<keyword evidence="2 3" id="KW-0175">Coiled coil</keyword>
<dbReference type="PANTHER" id="PTHR30469">
    <property type="entry name" value="MULTIDRUG RESISTANCE PROTEIN MDTA"/>
    <property type="match status" value="1"/>
</dbReference>
<dbReference type="InterPro" id="IPR058637">
    <property type="entry name" value="YknX-like_C"/>
</dbReference>
<evidence type="ECO:0000256" key="3">
    <source>
        <dbReference type="SAM" id="Coils"/>
    </source>
</evidence>
<dbReference type="EMBL" id="JAHTBI010000058">
    <property type="protein sequence ID" value="MBV6288793.1"/>
    <property type="molecule type" value="Genomic_DNA"/>
</dbReference>
<feature type="domain" description="YknX-like C-terminal permuted SH3-like" evidence="6">
    <location>
        <begin position="279"/>
        <end position="349"/>
    </location>
</feature>
<dbReference type="Pfam" id="PF25917">
    <property type="entry name" value="BSH_RND"/>
    <property type="match status" value="1"/>
</dbReference>
<dbReference type="InterPro" id="IPR006143">
    <property type="entry name" value="RND_pump_MFP"/>
</dbReference>
<evidence type="ECO:0000256" key="2">
    <source>
        <dbReference type="ARBA" id="ARBA00023054"/>
    </source>
</evidence>
<dbReference type="RefSeq" id="WP_217976778.1">
    <property type="nucleotide sequence ID" value="NZ_JAHTBI010000058.1"/>
</dbReference>
<name>A0A9Q2XLB8_9PSED</name>
<dbReference type="AlphaFoldDB" id="A0A9Q2XLB8"/>